<protein>
    <recommendedName>
        <fullName evidence="3">Lytic transglycosylase MltA domain-containing protein</fullName>
    </recommendedName>
</protein>
<sequence length="358" mass="40589">MIKKTLFLTLVILKASCAAPQFKLAEPIVDDRYEFNTQALCATAKETLAYLDKGADYDPEVIHPGKAIQIPLDRIKMTLKFVCEHQNELNNPDFIQKHFEFIRWYPDQKQAKPFATAKPLIKNLPADQILMTKYYVHIAKAAEKPLENKSFALYALPQDEQNLTLEEANQKPELTRFQFGKQAILKGALTNKNVSALAYVSRDDLEAALMQGTIVADFGRYKKIFNVHRNNNIAYDSLKKPTQQERFWYFKSVQGIQGYGKDADYKITVNPEVTFAADLKQLGLGKLLMIQYRNRIGQIISRAGILADTGGAFADNLYQVDFLAGTYSSKDAYNQATRNIPNYVAAYFLVLKDDSKKA</sequence>
<keyword evidence="2" id="KW-1185">Reference proteome</keyword>
<accession>A0A378JJ57</accession>
<proteinExistence type="predicted"/>
<dbReference type="RefSeq" id="WP_115330755.1">
    <property type="nucleotide sequence ID" value="NZ_CAAAHP010000001.1"/>
</dbReference>
<reference evidence="1 2" key="1">
    <citation type="submission" date="2018-06" db="EMBL/GenBank/DDBJ databases">
        <authorList>
            <consortium name="Pathogen Informatics"/>
            <person name="Doyle S."/>
        </authorList>
    </citation>
    <scope>NUCLEOTIDE SEQUENCE [LARGE SCALE GENOMIC DNA]</scope>
    <source>
        <strain evidence="1 2">NCTC13316</strain>
    </source>
</reference>
<dbReference type="OrthoDB" id="6221043at2"/>
<dbReference type="Proteomes" id="UP000254794">
    <property type="component" value="Unassembled WGS sequence"/>
</dbReference>
<evidence type="ECO:0008006" key="3">
    <source>
        <dbReference type="Google" id="ProtNLM"/>
    </source>
</evidence>
<evidence type="ECO:0000313" key="2">
    <source>
        <dbReference type="Proteomes" id="UP000254794"/>
    </source>
</evidence>
<dbReference type="SUPFAM" id="SSF50685">
    <property type="entry name" value="Barwin-like endoglucanases"/>
    <property type="match status" value="1"/>
</dbReference>
<dbReference type="AlphaFoldDB" id="A0A378JJ57"/>
<evidence type="ECO:0000313" key="1">
    <source>
        <dbReference type="EMBL" id="STX51097.1"/>
    </source>
</evidence>
<dbReference type="EMBL" id="UGOD01000001">
    <property type="protein sequence ID" value="STX51097.1"/>
    <property type="molecule type" value="Genomic_DNA"/>
</dbReference>
<organism evidence="1 2">
    <name type="scientific">Legionella busanensis</name>
    <dbReference type="NCBI Taxonomy" id="190655"/>
    <lineage>
        <taxon>Bacteria</taxon>
        <taxon>Pseudomonadati</taxon>
        <taxon>Pseudomonadota</taxon>
        <taxon>Gammaproteobacteria</taxon>
        <taxon>Legionellales</taxon>
        <taxon>Legionellaceae</taxon>
        <taxon>Legionella</taxon>
    </lineage>
</organism>
<gene>
    <name evidence="1" type="ORF">NCTC13316_01188</name>
</gene>
<dbReference type="InterPro" id="IPR036908">
    <property type="entry name" value="RlpA-like_sf"/>
</dbReference>
<name>A0A378JJ57_9GAMM</name>